<comment type="caution">
    <text evidence="3">The sequence shown here is derived from an EMBL/GenBank/DDBJ whole genome shotgun (WGS) entry which is preliminary data.</text>
</comment>
<dbReference type="InterPro" id="IPR006674">
    <property type="entry name" value="HD_domain"/>
</dbReference>
<dbReference type="InterPro" id="IPR051094">
    <property type="entry name" value="Diverse_Catalytic_Enzymes"/>
</dbReference>
<dbReference type="Gene3D" id="1.10.3210.10">
    <property type="entry name" value="Hypothetical protein af1432"/>
    <property type="match status" value="1"/>
</dbReference>
<dbReference type="PANTHER" id="PTHR35795:SF1">
    <property type="entry name" value="BIS(5'-NUCLEOSYL)-TETRAPHOSPHATASE, SYMMETRICAL"/>
    <property type="match status" value="1"/>
</dbReference>
<dbReference type="GO" id="GO:0016787">
    <property type="term" value="F:hydrolase activity"/>
    <property type="evidence" value="ECO:0007669"/>
    <property type="project" value="UniProtKB-KW"/>
</dbReference>
<proteinExistence type="predicted"/>
<evidence type="ECO:0000259" key="2">
    <source>
        <dbReference type="PROSITE" id="PS51831"/>
    </source>
</evidence>
<dbReference type="CDD" id="cd00077">
    <property type="entry name" value="HDc"/>
    <property type="match status" value="1"/>
</dbReference>
<dbReference type="InterPro" id="IPR026875">
    <property type="entry name" value="PHydrolase_assoc_dom"/>
</dbReference>
<reference evidence="3" key="2">
    <citation type="submission" date="2021-04" db="EMBL/GenBank/DDBJ databases">
        <authorList>
            <person name="Gilroy R."/>
        </authorList>
    </citation>
    <scope>NUCLEOTIDE SEQUENCE</scope>
    <source>
        <strain evidence="3">CHK33-5263</strain>
    </source>
</reference>
<gene>
    <name evidence="3" type="ORF">H9812_02415</name>
</gene>
<dbReference type="Proteomes" id="UP000824044">
    <property type="component" value="Unassembled WGS sequence"/>
</dbReference>
<keyword evidence="1" id="KW-0378">Hydrolase</keyword>
<dbReference type="SUPFAM" id="SSF109604">
    <property type="entry name" value="HD-domain/PDEase-like"/>
    <property type="match status" value="1"/>
</dbReference>
<evidence type="ECO:0000313" key="3">
    <source>
        <dbReference type="EMBL" id="HIZ24314.1"/>
    </source>
</evidence>
<dbReference type="SMART" id="SM00471">
    <property type="entry name" value="HDc"/>
    <property type="match status" value="1"/>
</dbReference>
<organism evidence="3 4">
    <name type="scientific">Candidatus Gallimonas intestinigallinarum</name>
    <dbReference type="NCBI Taxonomy" id="2838604"/>
    <lineage>
        <taxon>Bacteria</taxon>
        <taxon>Bacillati</taxon>
        <taxon>Bacillota</taxon>
        <taxon>Clostridia</taxon>
        <taxon>Candidatus Gallimonas</taxon>
    </lineage>
</organism>
<protein>
    <submittedName>
        <fullName evidence="3">HD domain-containing protein</fullName>
    </submittedName>
</protein>
<dbReference type="InterPro" id="IPR003607">
    <property type="entry name" value="HD/PDEase_dom"/>
</dbReference>
<reference evidence="3" key="1">
    <citation type="journal article" date="2021" name="PeerJ">
        <title>Extensive microbial diversity within the chicken gut microbiome revealed by metagenomics and culture.</title>
        <authorList>
            <person name="Gilroy R."/>
            <person name="Ravi A."/>
            <person name="Getino M."/>
            <person name="Pursley I."/>
            <person name="Horton D.L."/>
            <person name="Alikhan N.F."/>
            <person name="Baker D."/>
            <person name="Gharbi K."/>
            <person name="Hall N."/>
            <person name="Watson M."/>
            <person name="Adriaenssens E.M."/>
            <person name="Foster-Nyarko E."/>
            <person name="Jarju S."/>
            <person name="Secka A."/>
            <person name="Antonio M."/>
            <person name="Oren A."/>
            <person name="Chaudhuri R.R."/>
            <person name="La Ragione R."/>
            <person name="Hildebrand F."/>
            <person name="Pallen M.J."/>
        </authorList>
    </citation>
    <scope>NUCLEOTIDE SEQUENCE</scope>
    <source>
        <strain evidence="3">CHK33-5263</strain>
    </source>
</reference>
<dbReference type="PANTHER" id="PTHR35795">
    <property type="entry name" value="SLR1885 PROTEIN"/>
    <property type="match status" value="1"/>
</dbReference>
<dbReference type="EMBL" id="DXBS01000051">
    <property type="protein sequence ID" value="HIZ24314.1"/>
    <property type="molecule type" value="Genomic_DNA"/>
</dbReference>
<dbReference type="Pfam" id="PF13286">
    <property type="entry name" value="HD_assoc"/>
    <property type="match status" value="1"/>
</dbReference>
<evidence type="ECO:0000256" key="1">
    <source>
        <dbReference type="ARBA" id="ARBA00022801"/>
    </source>
</evidence>
<feature type="domain" description="HD" evidence="2">
    <location>
        <begin position="86"/>
        <end position="201"/>
    </location>
</feature>
<dbReference type="PROSITE" id="PS51831">
    <property type="entry name" value="HD"/>
    <property type="match status" value="1"/>
</dbReference>
<dbReference type="Pfam" id="PF01966">
    <property type="entry name" value="HD"/>
    <property type="match status" value="1"/>
</dbReference>
<evidence type="ECO:0000313" key="4">
    <source>
        <dbReference type="Proteomes" id="UP000824044"/>
    </source>
</evidence>
<sequence length="405" mass="46451">MAHYEELSEALSERMKEDLKSNRTNPYAFDESNALRRDANPHDAATVWRPAFIRDADKILNCPYYSRCADKTQVFSLYKNDDITRRSLHIQLVARTARTIGRALGLNCELIEAIALGHDIGHTPFGHTGERFLDELYFSHTGLHFAHNLHSVRVLDEIFPLNLTLQTLDGIADHNGELELDEYKPAPLAGFEKFNERMQACQSDLSEIKKLVPSTLEGCVVRISDIIAYLGKDRHDAEKSKALGKVQFADLGIGTINAEIVNNLMVNLIENSYFKPFLKLDDAHFAALRAAKRDNYDRIYFHENVTTADGTIRAMMDKLYERLLKDLTQGNQSSPIFRQHIDYLDKPYYNKHRRIPYPETEKNRIVTDYIASMTYDYFVDLYACLFPDSTLKLDYVGYFDGGKRA</sequence>
<dbReference type="AlphaFoldDB" id="A0A9D2IV64"/>
<name>A0A9D2IV64_9FIRM</name>
<accession>A0A9D2IV64</accession>